<evidence type="ECO:0000313" key="13">
    <source>
        <dbReference type="Proteomes" id="UP001153269"/>
    </source>
</evidence>
<dbReference type="Proteomes" id="UP001153269">
    <property type="component" value="Unassembled WGS sequence"/>
</dbReference>
<evidence type="ECO:0000256" key="6">
    <source>
        <dbReference type="ARBA" id="ARBA00023157"/>
    </source>
</evidence>
<keyword evidence="5 10" id="KW-0472">Membrane</keyword>
<keyword evidence="7" id="KW-0325">Glycoprotein</keyword>
<gene>
    <name evidence="12" type="ORF">PLEPLA_LOCUS30457</name>
</gene>
<feature type="domain" description="Ig-like" evidence="11">
    <location>
        <begin position="5"/>
        <end position="103"/>
    </location>
</feature>
<organism evidence="12 13">
    <name type="scientific">Pleuronectes platessa</name>
    <name type="common">European plaice</name>
    <dbReference type="NCBI Taxonomy" id="8262"/>
    <lineage>
        <taxon>Eukaryota</taxon>
        <taxon>Metazoa</taxon>
        <taxon>Chordata</taxon>
        <taxon>Craniata</taxon>
        <taxon>Vertebrata</taxon>
        <taxon>Euteleostomi</taxon>
        <taxon>Actinopterygii</taxon>
        <taxon>Neopterygii</taxon>
        <taxon>Teleostei</taxon>
        <taxon>Neoteleostei</taxon>
        <taxon>Acanthomorphata</taxon>
        <taxon>Carangaria</taxon>
        <taxon>Pleuronectiformes</taxon>
        <taxon>Pleuronectoidei</taxon>
        <taxon>Pleuronectidae</taxon>
        <taxon>Pleuronectes</taxon>
    </lineage>
</organism>
<evidence type="ECO:0000256" key="3">
    <source>
        <dbReference type="ARBA" id="ARBA00022729"/>
    </source>
</evidence>
<evidence type="ECO:0000256" key="7">
    <source>
        <dbReference type="ARBA" id="ARBA00023180"/>
    </source>
</evidence>
<dbReference type="Gene3D" id="2.60.40.10">
    <property type="entry name" value="Immunoglobulins"/>
    <property type="match status" value="1"/>
</dbReference>
<dbReference type="PANTHER" id="PTHR46608:SF3">
    <property type="entry name" value="T-CELL IMMUNOGLOBULIN AND MUCIN DOMAIN-CONTAINING PROTEIN 4"/>
    <property type="match status" value="1"/>
</dbReference>
<accession>A0A9N7V4K8</accession>
<keyword evidence="3" id="KW-0732">Signal</keyword>
<dbReference type="SUPFAM" id="SSF48726">
    <property type="entry name" value="Immunoglobulin"/>
    <property type="match status" value="1"/>
</dbReference>
<comment type="subcellular location">
    <subcellularLocation>
        <location evidence="1">Membrane</location>
        <topology evidence="1">Single-pass type I membrane protein</topology>
    </subcellularLocation>
</comment>
<protein>
    <recommendedName>
        <fullName evidence="11">Ig-like domain-containing protein</fullName>
    </recommendedName>
</protein>
<dbReference type="GO" id="GO:0016020">
    <property type="term" value="C:membrane"/>
    <property type="evidence" value="ECO:0007669"/>
    <property type="project" value="UniProtKB-SubCell"/>
</dbReference>
<dbReference type="InterPro" id="IPR013106">
    <property type="entry name" value="Ig_V-set"/>
</dbReference>
<dbReference type="SMART" id="SM00409">
    <property type="entry name" value="IG"/>
    <property type="match status" value="1"/>
</dbReference>
<reference evidence="12" key="1">
    <citation type="submission" date="2020-03" db="EMBL/GenBank/DDBJ databases">
        <authorList>
            <person name="Weist P."/>
        </authorList>
    </citation>
    <scope>NUCLEOTIDE SEQUENCE</scope>
</reference>
<evidence type="ECO:0000256" key="9">
    <source>
        <dbReference type="ARBA" id="ARBA00038203"/>
    </source>
</evidence>
<sequence>MSVSPAGEGDSSRSVAGRAGGNVTLPCRYTMTDHKQLSVCWNRGDIPLRKCNNEVIATDELGVREDSRGSSRYQLLGPLDQGDVSLTILNVTELDAGRYGCRVDIPGWFNDEKHHFDLTVDSVPQTTTSVTTETATLQTTDTHTAGHMNATETVPTSSSSSVIRQQESSSVTVALVCVMFGLIVLVSVGGVVVLVRKWMRLHKVRQQQLNTSVQFSSTLQLQSRDSAVENIYQIEEGVARDVAAEQQSRVWSLWLRVFHPDVCDSSSTDDSRNGS</sequence>
<comment type="caution">
    <text evidence="12">The sequence shown here is derived from an EMBL/GenBank/DDBJ whole genome shotgun (WGS) entry which is preliminary data.</text>
</comment>
<evidence type="ECO:0000256" key="8">
    <source>
        <dbReference type="ARBA" id="ARBA00023319"/>
    </source>
</evidence>
<proteinExistence type="inferred from homology"/>
<dbReference type="Pfam" id="PF07686">
    <property type="entry name" value="V-set"/>
    <property type="match status" value="1"/>
</dbReference>
<keyword evidence="4 10" id="KW-1133">Transmembrane helix</keyword>
<dbReference type="PROSITE" id="PS50835">
    <property type="entry name" value="IG_LIKE"/>
    <property type="match status" value="1"/>
</dbReference>
<dbReference type="EMBL" id="CADEAL010002910">
    <property type="protein sequence ID" value="CAB1442738.1"/>
    <property type="molecule type" value="Genomic_DNA"/>
</dbReference>
<dbReference type="GO" id="GO:0043277">
    <property type="term" value="P:apoptotic cell clearance"/>
    <property type="evidence" value="ECO:0007669"/>
    <property type="project" value="TreeGrafter"/>
</dbReference>
<keyword evidence="8" id="KW-0393">Immunoglobulin domain</keyword>
<keyword evidence="13" id="KW-1185">Reference proteome</keyword>
<dbReference type="InterPro" id="IPR036179">
    <property type="entry name" value="Ig-like_dom_sf"/>
</dbReference>
<dbReference type="AlphaFoldDB" id="A0A9N7V4K8"/>
<dbReference type="InterPro" id="IPR003599">
    <property type="entry name" value="Ig_sub"/>
</dbReference>
<keyword evidence="6" id="KW-1015">Disulfide bond</keyword>
<comment type="similarity">
    <text evidence="9">Belongs to the immunoglobulin superfamily. TIM family.</text>
</comment>
<dbReference type="GO" id="GO:0001786">
    <property type="term" value="F:phosphatidylserine binding"/>
    <property type="evidence" value="ECO:0007669"/>
    <property type="project" value="TreeGrafter"/>
</dbReference>
<dbReference type="PANTHER" id="PTHR46608">
    <property type="entry name" value="T-CELL IMMUNOGLOBULIN AND MUCIN DOMAIN-CONTAINING PROTEIN 4"/>
    <property type="match status" value="1"/>
</dbReference>
<evidence type="ECO:0000256" key="1">
    <source>
        <dbReference type="ARBA" id="ARBA00004479"/>
    </source>
</evidence>
<dbReference type="InterPro" id="IPR013783">
    <property type="entry name" value="Ig-like_fold"/>
</dbReference>
<feature type="transmembrane region" description="Helical" evidence="10">
    <location>
        <begin position="171"/>
        <end position="195"/>
    </location>
</feature>
<dbReference type="InterPro" id="IPR007110">
    <property type="entry name" value="Ig-like_dom"/>
</dbReference>
<name>A0A9N7V4K8_PLEPL</name>
<evidence type="ECO:0000256" key="4">
    <source>
        <dbReference type="ARBA" id="ARBA00022989"/>
    </source>
</evidence>
<evidence type="ECO:0000259" key="11">
    <source>
        <dbReference type="PROSITE" id="PS50835"/>
    </source>
</evidence>
<evidence type="ECO:0000256" key="2">
    <source>
        <dbReference type="ARBA" id="ARBA00022692"/>
    </source>
</evidence>
<evidence type="ECO:0000313" key="12">
    <source>
        <dbReference type="EMBL" id="CAB1442738.1"/>
    </source>
</evidence>
<evidence type="ECO:0000256" key="10">
    <source>
        <dbReference type="SAM" id="Phobius"/>
    </source>
</evidence>
<keyword evidence="2 10" id="KW-0812">Transmembrane</keyword>
<evidence type="ECO:0000256" key="5">
    <source>
        <dbReference type="ARBA" id="ARBA00023136"/>
    </source>
</evidence>
<dbReference type="GO" id="GO:0060097">
    <property type="term" value="P:cytoskeletal rearrangement involved in phagocytosis, engulfment"/>
    <property type="evidence" value="ECO:0007669"/>
    <property type="project" value="TreeGrafter"/>
</dbReference>
<dbReference type="FunFam" id="2.60.40.10:FF:000774">
    <property type="entry name" value="Hepatitis A virus cellular receptor 1"/>
    <property type="match status" value="1"/>
</dbReference>